<dbReference type="GO" id="GO:0016787">
    <property type="term" value="F:hydrolase activity"/>
    <property type="evidence" value="ECO:0007669"/>
    <property type="project" value="UniProtKB-ARBA"/>
</dbReference>
<keyword evidence="8" id="KW-0234">DNA repair</keyword>
<comment type="caution">
    <text evidence="10">The sequence shown here is derived from an EMBL/GenBank/DDBJ whole genome shotgun (WGS) entry which is preliminary data.</text>
</comment>
<dbReference type="GO" id="GO:0006307">
    <property type="term" value="P:DNA alkylation repair"/>
    <property type="evidence" value="ECO:0007669"/>
    <property type="project" value="InterPro"/>
</dbReference>
<dbReference type="GO" id="GO:0016705">
    <property type="term" value="F:oxidoreductase activity, acting on paired donors, with incorporation or reduction of molecular oxygen"/>
    <property type="evidence" value="ECO:0007669"/>
    <property type="project" value="UniProtKB-ARBA"/>
</dbReference>
<evidence type="ECO:0000256" key="8">
    <source>
        <dbReference type="ARBA" id="ARBA00023204"/>
    </source>
</evidence>
<evidence type="ECO:0000256" key="7">
    <source>
        <dbReference type="ARBA" id="ARBA00023004"/>
    </source>
</evidence>
<evidence type="ECO:0000256" key="5">
    <source>
        <dbReference type="ARBA" id="ARBA00022964"/>
    </source>
</evidence>
<keyword evidence="6" id="KW-0560">Oxidoreductase</keyword>
<dbReference type="STRING" id="202956.BJN41_04450"/>
<dbReference type="GO" id="GO:0046872">
    <property type="term" value="F:metal ion binding"/>
    <property type="evidence" value="ECO:0007669"/>
    <property type="project" value="UniProtKB-KW"/>
</dbReference>
<protein>
    <submittedName>
        <fullName evidence="10">Alpha-ketoglutarate-dependent dioxygenase AlkB</fullName>
    </submittedName>
</protein>
<dbReference type="PROSITE" id="PS51471">
    <property type="entry name" value="FE2OG_OXY"/>
    <property type="match status" value="1"/>
</dbReference>
<dbReference type="AlphaFoldDB" id="A0A1E8E323"/>
<accession>A0A1E8E323</accession>
<evidence type="ECO:0000256" key="6">
    <source>
        <dbReference type="ARBA" id="ARBA00023002"/>
    </source>
</evidence>
<dbReference type="GO" id="GO:0140097">
    <property type="term" value="F:catalytic activity, acting on DNA"/>
    <property type="evidence" value="ECO:0007669"/>
    <property type="project" value="UniProtKB-ARBA"/>
</dbReference>
<dbReference type="PANTHER" id="PTHR31212">
    <property type="entry name" value="ALPHA-KETOGLUTARATE-DEPENDENT DIOXYGENASE ALKB HOMOLOG 3"/>
    <property type="match status" value="1"/>
</dbReference>
<dbReference type="Pfam" id="PF13532">
    <property type="entry name" value="2OG-FeII_Oxy_2"/>
    <property type="match status" value="1"/>
</dbReference>
<keyword evidence="4" id="KW-0460">Magnesium</keyword>
<dbReference type="GO" id="GO:0051213">
    <property type="term" value="F:dioxygenase activity"/>
    <property type="evidence" value="ECO:0007669"/>
    <property type="project" value="UniProtKB-KW"/>
</dbReference>
<keyword evidence="3" id="KW-0227">DNA damage</keyword>
<evidence type="ECO:0000256" key="2">
    <source>
        <dbReference type="ARBA" id="ARBA00022723"/>
    </source>
</evidence>
<gene>
    <name evidence="10" type="ORF">BJN41_04450</name>
</gene>
<dbReference type="SUPFAM" id="SSF51197">
    <property type="entry name" value="Clavaminate synthase-like"/>
    <property type="match status" value="1"/>
</dbReference>
<dbReference type="GO" id="GO:0032451">
    <property type="term" value="F:demethylase activity"/>
    <property type="evidence" value="ECO:0007669"/>
    <property type="project" value="UniProtKB-ARBA"/>
</dbReference>
<proteinExistence type="predicted"/>
<keyword evidence="2" id="KW-0479">Metal-binding</keyword>
<evidence type="ECO:0000259" key="9">
    <source>
        <dbReference type="PROSITE" id="PS51471"/>
    </source>
</evidence>
<reference evidence="10" key="1">
    <citation type="submission" date="2016-10" db="EMBL/GenBank/DDBJ databases">
        <title>Genome of airborne Acinetobacter sp. 5-2Ac02 in the hospital environment: Species near to Acinetobacter towneri.</title>
        <authorList>
            <person name="Barbosa B."/>
            <person name="Fernandez-Garcia L."/>
            <person name="Gato E."/>
            <person name="Leao R."/>
            <person name="Albano R."/>
            <person name="Fernandez B."/>
            <person name="Fernandez-Cuenca F."/>
            <person name="Marques E."/>
            <person name="Tomas M."/>
        </authorList>
    </citation>
    <scope>NUCLEOTIDE SEQUENCE [LARGE SCALE GENOMIC DNA]</scope>
    <source>
        <strain evidence="10">5-2Ac02</strain>
    </source>
</reference>
<evidence type="ECO:0000256" key="3">
    <source>
        <dbReference type="ARBA" id="ARBA00022763"/>
    </source>
</evidence>
<dbReference type="Gene3D" id="2.60.120.590">
    <property type="entry name" value="Alpha-ketoglutarate-dependent dioxygenase AlkB-like"/>
    <property type="match status" value="1"/>
</dbReference>
<dbReference type="EMBL" id="MKQS01000007">
    <property type="protein sequence ID" value="OFE43969.1"/>
    <property type="molecule type" value="Genomic_DNA"/>
</dbReference>
<dbReference type="InterPro" id="IPR027450">
    <property type="entry name" value="AlkB-like"/>
</dbReference>
<dbReference type="PANTHER" id="PTHR31212:SF4">
    <property type="entry name" value="ALPHA-KETOGLUTARATE-DEPENDENT DIOXYGENASE ALKB HOMOLOG 3"/>
    <property type="match status" value="1"/>
</dbReference>
<feature type="domain" description="Fe2OG dioxygenase" evidence="9">
    <location>
        <begin position="154"/>
        <end position="252"/>
    </location>
</feature>
<dbReference type="InterPro" id="IPR032854">
    <property type="entry name" value="ALKBH3"/>
</dbReference>
<organism evidence="10">
    <name type="scientific">Acinetobacter towneri</name>
    <dbReference type="NCBI Taxonomy" id="202956"/>
    <lineage>
        <taxon>Bacteria</taxon>
        <taxon>Pseudomonadati</taxon>
        <taxon>Pseudomonadota</taxon>
        <taxon>Gammaproteobacteria</taxon>
        <taxon>Moraxellales</taxon>
        <taxon>Moraxellaceae</taxon>
        <taxon>Acinetobacter</taxon>
    </lineage>
</organism>
<name>A0A1E8E323_9GAMM</name>
<evidence type="ECO:0000256" key="4">
    <source>
        <dbReference type="ARBA" id="ARBA00022842"/>
    </source>
</evidence>
<keyword evidence="7" id="KW-0408">Iron</keyword>
<dbReference type="InterPro" id="IPR037151">
    <property type="entry name" value="AlkB-like_sf"/>
</dbReference>
<keyword evidence="5 10" id="KW-0223">Dioxygenase</keyword>
<dbReference type="Proteomes" id="UP000186931">
    <property type="component" value="Unassembled WGS sequence"/>
</dbReference>
<comment type="cofactor">
    <cofactor evidence="1">
        <name>Fe(2+)</name>
        <dbReference type="ChEBI" id="CHEBI:29033"/>
    </cofactor>
</comment>
<dbReference type="InterPro" id="IPR005123">
    <property type="entry name" value="Oxoglu/Fe-dep_dioxygenase_dom"/>
</dbReference>
<evidence type="ECO:0000313" key="10">
    <source>
        <dbReference type="EMBL" id="OFE43969.1"/>
    </source>
</evidence>
<evidence type="ECO:0000256" key="1">
    <source>
        <dbReference type="ARBA" id="ARBA00001954"/>
    </source>
</evidence>
<sequence length="253" mass="29836">MNDLFDVVIENQMKTLSFALPEVDGYSSQWDEPHQGFIIQIPNGTLFYAPQFFPQKISDRSVEYFLENDTYDLKQVDWSAIQAEDLKKVQFKNILWKQDYIHLYGKKIPLPRLTSWYGDEGKAYKYSGILSQPNPWNKGLLYIKEQIEKVAGTQFNSVLMNWYRNGEDYLNWHTDDEPELGKNPTIASVNFGETRDFQVRHKDDHQLKFTVPLQHGSLLIMSGEMQHFWEHAVPKRKKVLSSRFNLTFRLIYD</sequence>
<dbReference type="FunFam" id="2.60.120.590:FF:000004">
    <property type="entry name" value="DNA oxidative demethylase ALKBH2"/>
    <property type="match status" value="1"/>
</dbReference>
<dbReference type="RefSeq" id="WP_070153964.1">
    <property type="nucleotide sequence ID" value="NZ_MKQS01000007.1"/>
</dbReference>